<dbReference type="EMBL" id="PJQY01000161">
    <property type="protein sequence ID" value="PQQ17198.1"/>
    <property type="molecule type" value="Genomic_DNA"/>
</dbReference>
<dbReference type="PANTHER" id="PTHR32387">
    <property type="entry name" value="WU:FJ29H11"/>
    <property type="match status" value="1"/>
</dbReference>
<gene>
    <name evidence="1" type="ORF">Pyn_20836</name>
</gene>
<evidence type="ECO:0000313" key="2">
    <source>
        <dbReference type="Proteomes" id="UP000250321"/>
    </source>
</evidence>
<dbReference type="STRING" id="2094558.A0A314ZIY9"/>
<evidence type="ECO:0000313" key="1">
    <source>
        <dbReference type="EMBL" id="PQQ17198.1"/>
    </source>
</evidence>
<reference evidence="1 2" key="1">
    <citation type="submission" date="2018-02" db="EMBL/GenBank/DDBJ databases">
        <title>Draft genome of wild Prunus yedoensis var. nudiflora.</title>
        <authorList>
            <person name="Baek S."/>
            <person name="Kim J.-H."/>
            <person name="Choi K."/>
            <person name="Kim G.-B."/>
            <person name="Cho A."/>
            <person name="Jang H."/>
            <person name="Shin C.-H."/>
            <person name="Yu H.-J."/>
            <person name="Mun J.-H."/>
        </authorList>
    </citation>
    <scope>NUCLEOTIDE SEQUENCE [LARGE SCALE GENOMIC DNA]</scope>
    <source>
        <strain evidence="2">cv. Jeju island</strain>
        <tissue evidence="1">Leaf</tissue>
    </source>
</reference>
<protein>
    <submittedName>
        <fullName evidence="1">Uncharacterized protein</fullName>
    </submittedName>
</protein>
<proteinExistence type="predicted"/>
<sequence>MKKISQAWLKTHAGYRPPSKCLLFDSKFDLYLKHTDGPFLDVEFYGSNILSYRKELSAIGVIVDVEQGYPLISGQLDVHDELSTFIHIYNYLREFKWKPDTEAARKIWIPKGSQNGEWVSADDESVIYDKEGLFSLQLTVLEKYFEQKLLVFFSSAFRVKSHPSVDDYLKLWQVWESSESRLSHDQCCKFWVYVTKHWNLKKEKSLADALLKLFEQASHHPLFVWYPQPSLPALPRTALLEMYRKIGVRTISESVQKLEVSPENGIEQVVPRDNFIGKGLLRLILGFLADTTLKMEAERRHEAVQGLLNLTVAERTEPITISYKLSLSSGEILNVRASRKMRLDKEKSNFFTQKMDRSGGLKSVIELATYFAEVISGGVLWENTDYIPALSGLIKLAFVLEFNEEAIDFLMKSKNLQIFMEDEEFLKSAYPSD</sequence>
<dbReference type="Proteomes" id="UP000250321">
    <property type="component" value="Unassembled WGS sequence"/>
</dbReference>
<dbReference type="PANTHER" id="PTHR32387:SF3">
    <property type="entry name" value="ATP_DNA BINDING PROTEIN"/>
    <property type="match status" value="1"/>
</dbReference>
<organism evidence="1 2">
    <name type="scientific">Prunus yedoensis var. nudiflora</name>
    <dbReference type="NCBI Taxonomy" id="2094558"/>
    <lineage>
        <taxon>Eukaryota</taxon>
        <taxon>Viridiplantae</taxon>
        <taxon>Streptophyta</taxon>
        <taxon>Embryophyta</taxon>
        <taxon>Tracheophyta</taxon>
        <taxon>Spermatophyta</taxon>
        <taxon>Magnoliopsida</taxon>
        <taxon>eudicotyledons</taxon>
        <taxon>Gunneridae</taxon>
        <taxon>Pentapetalae</taxon>
        <taxon>rosids</taxon>
        <taxon>fabids</taxon>
        <taxon>Rosales</taxon>
        <taxon>Rosaceae</taxon>
        <taxon>Amygdaloideae</taxon>
        <taxon>Amygdaleae</taxon>
        <taxon>Prunus</taxon>
    </lineage>
</organism>
<dbReference type="InterPro" id="IPR052957">
    <property type="entry name" value="Auxin_embryo_med"/>
</dbReference>
<name>A0A314ZIY9_PRUYE</name>
<accession>A0A314ZIY9</accession>
<comment type="caution">
    <text evidence="1">The sequence shown here is derived from an EMBL/GenBank/DDBJ whole genome shotgun (WGS) entry which is preliminary data.</text>
</comment>
<dbReference type="OrthoDB" id="1262810at2759"/>
<dbReference type="AlphaFoldDB" id="A0A314ZIY9"/>
<keyword evidence="2" id="KW-1185">Reference proteome</keyword>